<evidence type="ECO:0000313" key="12">
    <source>
        <dbReference type="Proteomes" id="UP000092594"/>
    </source>
</evidence>
<dbReference type="Pfam" id="PF00512">
    <property type="entry name" value="HisKA"/>
    <property type="match status" value="1"/>
</dbReference>
<dbReference type="InterPro" id="IPR003594">
    <property type="entry name" value="HATPase_dom"/>
</dbReference>
<protein>
    <recommendedName>
        <fullName evidence="2">histidine kinase</fullName>
        <ecNumber evidence="2">2.7.13.3</ecNumber>
    </recommendedName>
</protein>
<keyword evidence="12" id="KW-1185">Reference proteome</keyword>
<dbReference type="InterPro" id="IPR004358">
    <property type="entry name" value="Sig_transdc_His_kin-like_C"/>
</dbReference>
<keyword evidence="4" id="KW-0808">Transferase</keyword>
<dbReference type="InterPro" id="IPR017116">
    <property type="entry name" value="Sig_transdc_His_kinase_PgtB"/>
</dbReference>
<dbReference type="CDD" id="cd00075">
    <property type="entry name" value="HATPase"/>
    <property type="match status" value="1"/>
</dbReference>
<evidence type="ECO:0000256" key="1">
    <source>
        <dbReference type="ARBA" id="ARBA00000085"/>
    </source>
</evidence>
<accession>A0AB36DXP3</accession>
<evidence type="ECO:0000256" key="3">
    <source>
        <dbReference type="ARBA" id="ARBA00022553"/>
    </source>
</evidence>
<dbReference type="Proteomes" id="UP000092594">
    <property type="component" value="Unassembled WGS sequence"/>
</dbReference>
<proteinExistence type="predicted"/>
<keyword evidence="8" id="KW-0902">Two-component regulatory system</keyword>
<dbReference type="SUPFAM" id="SSF55874">
    <property type="entry name" value="ATPase domain of HSP90 chaperone/DNA topoisomerase II/histidine kinase"/>
    <property type="match status" value="1"/>
</dbReference>
<dbReference type="GO" id="GO:0000155">
    <property type="term" value="F:phosphorelay sensor kinase activity"/>
    <property type="evidence" value="ECO:0007669"/>
    <property type="project" value="InterPro"/>
</dbReference>
<evidence type="ECO:0000256" key="7">
    <source>
        <dbReference type="ARBA" id="ARBA00022840"/>
    </source>
</evidence>
<dbReference type="RefSeq" id="WP_065230751.1">
    <property type="nucleotide sequence ID" value="NZ_JTJP01000062.1"/>
</dbReference>
<evidence type="ECO:0000256" key="4">
    <source>
        <dbReference type="ARBA" id="ARBA00022679"/>
    </source>
</evidence>
<evidence type="ECO:0000313" key="11">
    <source>
        <dbReference type="EMBL" id="OBX02153.1"/>
    </source>
</evidence>
<dbReference type="EMBL" id="JTJQ01000008">
    <property type="protein sequence ID" value="OBX02153.1"/>
    <property type="molecule type" value="Genomic_DNA"/>
</dbReference>
<keyword evidence="7" id="KW-0067">ATP-binding</keyword>
<reference evidence="11 12" key="1">
    <citation type="submission" date="2014-11" db="EMBL/GenBank/DDBJ databases">
        <title>Pan-genome of Gallibacterium spp.</title>
        <authorList>
            <person name="Kudirkiene E."/>
            <person name="Bojesen A.M."/>
        </authorList>
    </citation>
    <scope>NUCLEOTIDE SEQUENCE [LARGE SCALE GENOMIC DNA]</scope>
    <source>
        <strain evidence="11 12">Gerl. 2740/89</strain>
    </source>
</reference>
<evidence type="ECO:0000256" key="2">
    <source>
        <dbReference type="ARBA" id="ARBA00012438"/>
    </source>
</evidence>
<dbReference type="InterPro" id="IPR036890">
    <property type="entry name" value="HATPase_C_sf"/>
</dbReference>
<dbReference type="AlphaFoldDB" id="A0AB36DXP3"/>
<dbReference type="GO" id="GO:0005524">
    <property type="term" value="F:ATP binding"/>
    <property type="evidence" value="ECO:0007669"/>
    <property type="project" value="UniProtKB-KW"/>
</dbReference>
<comment type="catalytic activity">
    <reaction evidence="1">
        <text>ATP + protein L-histidine = ADP + protein N-phospho-L-histidine.</text>
        <dbReference type="EC" id="2.7.13.3"/>
    </reaction>
</comment>
<dbReference type="SMART" id="SM00387">
    <property type="entry name" value="HATPase_c"/>
    <property type="match status" value="1"/>
</dbReference>
<evidence type="ECO:0000259" key="10">
    <source>
        <dbReference type="PROSITE" id="PS50109"/>
    </source>
</evidence>
<evidence type="ECO:0000256" key="6">
    <source>
        <dbReference type="ARBA" id="ARBA00022777"/>
    </source>
</evidence>
<dbReference type="PANTHER" id="PTHR43065:SF10">
    <property type="entry name" value="PEROXIDE STRESS-ACTIVATED HISTIDINE KINASE MAK3"/>
    <property type="match status" value="1"/>
</dbReference>
<organism evidence="11 12">
    <name type="scientific">Gallibacterium genomosp. 1</name>
    <dbReference type="NCBI Taxonomy" id="155515"/>
    <lineage>
        <taxon>Bacteria</taxon>
        <taxon>Pseudomonadati</taxon>
        <taxon>Pseudomonadota</taxon>
        <taxon>Gammaproteobacteria</taxon>
        <taxon>Pasteurellales</taxon>
        <taxon>Pasteurellaceae</taxon>
        <taxon>Gallibacterium</taxon>
    </lineage>
</organism>
<evidence type="ECO:0000256" key="9">
    <source>
        <dbReference type="SAM" id="Phobius"/>
    </source>
</evidence>
<gene>
    <name evidence="11" type="ORF">QV05_02860</name>
</gene>
<comment type="caution">
    <text evidence="11">The sequence shown here is derived from an EMBL/GenBank/DDBJ whole genome shotgun (WGS) entry which is preliminary data.</text>
</comment>
<evidence type="ECO:0000256" key="8">
    <source>
        <dbReference type="ARBA" id="ARBA00023012"/>
    </source>
</evidence>
<evidence type="ECO:0000256" key="5">
    <source>
        <dbReference type="ARBA" id="ARBA00022741"/>
    </source>
</evidence>
<dbReference type="EC" id="2.7.13.3" evidence="2"/>
<keyword evidence="5" id="KW-0547">Nucleotide-binding</keyword>
<sequence>MKRKNSIIKILKLVFAINLLLTILIGSVSLFSWYKQSEQINYIFDDLYPKTKATLRLEGSVNLFVDNLRKFISLKNNLNRPILLKQLNNHIVDIEIEIYNLLDGVDKDVFLKSILELKKLIIKIDENIQNGFLIEQKKQEIITKIQWLHDDFNNELVALGQELSWQQMNVIKLDKMEKERVSVNLQNELQAISQLKSIEEQLKYEIEQFIYNINMGNGLDDYLRLKDIVERIGNNEDIYLEKTSLVTLYQTIRMLMEVVYSEDELSKLVGMINQYHIAVKEINASQKNIIYSISKITNDVFNATKNKFDYLNNDLKVKIKIIGIIISISLITSILLMALFTYFYLHKSLSVRFKNLINVVELLNEGKDELDIKLDGKDEITEINFLLKNYTKVLKEKNKISQNLKQTQNELIQTAKLAIVGKTMTTLAHEINQPLNVLSIYIFSLKKLIEKRSYEHFSSYVNKIESQINRINRIIKGLRQFARNNTNSNMQLFAIKPIVFDAWELIEIQYKLKQSKLIIQGDAKVFVDKGLLEQVFVNLFSNAFEACNDMVEVKVEILNKDQNIQVFVSDNGIGWPEEDSENLLSPFYTNKEIGLGLGLTICQRIMKQFNGNLILASNLARGAVVILEFNNTIGK</sequence>
<feature type="transmembrane region" description="Helical" evidence="9">
    <location>
        <begin position="12"/>
        <end position="34"/>
    </location>
</feature>
<keyword evidence="9" id="KW-0472">Membrane</keyword>
<keyword evidence="9" id="KW-1133">Transmembrane helix</keyword>
<dbReference type="PIRSF" id="PIRSF037119">
    <property type="entry name" value="STHK_PgtB"/>
    <property type="match status" value="1"/>
</dbReference>
<dbReference type="PANTHER" id="PTHR43065">
    <property type="entry name" value="SENSOR HISTIDINE KINASE"/>
    <property type="match status" value="1"/>
</dbReference>
<dbReference type="CDD" id="cd00082">
    <property type="entry name" value="HisKA"/>
    <property type="match status" value="1"/>
</dbReference>
<name>A0AB36DXP3_9PAST</name>
<feature type="domain" description="Histidine kinase" evidence="10">
    <location>
        <begin position="426"/>
        <end position="633"/>
    </location>
</feature>
<dbReference type="Gene3D" id="1.10.287.130">
    <property type="match status" value="1"/>
</dbReference>
<feature type="transmembrane region" description="Helical" evidence="9">
    <location>
        <begin position="321"/>
        <end position="345"/>
    </location>
</feature>
<dbReference type="PROSITE" id="PS50109">
    <property type="entry name" value="HIS_KIN"/>
    <property type="match status" value="1"/>
</dbReference>
<dbReference type="PRINTS" id="PR00344">
    <property type="entry name" value="BCTRLSENSOR"/>
</dbReference>
<dbReference type="SMART" id="SM00388">
    <property type="entry name" value="HisKA"/>
    <property type="match status" value="1"/>
</dbReference>
<keyword evidence="6" id="KW-0418">Kinase</keyword>
<dbReference type="SUPFAM" id="SSF47384">
    <property type="entry name" value="Homodimeric domain of signal transducing histidine kinase"/>
    <property type="match status" value="1"/>
</dbReference>
<dbReference type="Pfam" id="PF02518">
    <property type="entry name" value="HATPase_c"/>
    <property type="match status" value="1"/>
</dbReference>
<dbReference type="InterPro" id="IPR036097">
    <property type="entry name" value="HisK_dim/P_sf"/>
</dbReference>
<keyword evidence="3" id="KW-0597">Phosphoprotein</keyword>
<dbReference type="Gene3D" id="3.30.565.10">
    <property type="entry name" value="Histidine kinase-like ATPase, C-terminal domain"/>
    <property type="match status" value="1"/>
</dbReference>
<dbReference type="InterPro" id="IPR005467">
    <property type="entry name" value="His_kinase_dom"/>
</dbReference>
<dbReference type="InterPro" id="IPR003661">
    <property type="entry name" value="HisK_dim/P_dom"/>
</dbReference>
<keyword evidence="9" id="KW-0812">Transmembrane</keyword>